<evidence type="ECO:0000256" key="5">
    <source>
        <dbReference type="SAM" id="Phobius"/>
    </source>
</evidence>
<dbReference type="RefSeq" id="WP_209865621.1">
    <property type="nucleotide sequence ID" value="NZ_JAGGLD010000008.1"/>
</dbReference>
<comment type="caution">
    <text evidence="6">The sequence shown here is derived from an EMBL/GenBank/DDBJ whole genome shotgun (WGS) entry which is preliminary data.</text>
</comment>
<keyword evidence="4 5" id="KW-0472">Membrane</keyword>
<sequence length="131" mass="14032">MLLKSSKINEFRLWGLLLTMIGMGLMILGTAGVVFLGGQAGKIIAGIGLVIGLFSMLGSMGIYFWAGMMSTSAVQVDCPECHKMTKMLGKTDRCMFCKTILTMDASKANITADELELAQQHSSSGSQSKPM</sequence>
<evidence type="ECO:0000256" key="2">
    <source>
        <dbReference type="ARBA" id="ARBA00022692"/>
    </source>
</evidence>
<evidence type="ECO:0000256" key="4">
    <source>
        <dbReference type="ARBA" id="ARBA00023136"/>
    </source>
</evidence>
<feature type="transmembrane region" description="Helical" evidence="5">
    <location>
        <begin position="12"/>
        <end position="37"/>
    </location>
</feature>
<proteinExistence type="predicted"/>
<dbReference type="EMBL" id="JAGGLD010000008">
    <property type="protein sequence ID" value="MBP2002491.1"/>
    <property type="molecule type" value="Genomic_DNA"/>
</dbReference>
<keyword evidence="1" id="KW-1003">Cell membrane</keyword>
<name>A0ABS4JLA7_9BACL</name>
<evidence type="ECO:0000313" key="6">
    <source>
        <dbReference type="EMBL" id="MBP2002491.1"/>
    </source>
</evidence>
<dbReference type="NCBIfam" id="NF002796">
    <property type="entry name" value="PRK02935.1"/>
    <property type="match status" value="1"/>
</dbReference>
<reference evidence="6 7" key="1">
    <citation type="submission" date="2021-03" db="EMBL/GenBank/DDBJ databases">
        <title>Genomic Encyclopedia of Type Strains, Phase IV (KMG-IV): sequencing the most valuable type-strain genomes for metagenomic binning, comparative biology and taxonomic classification.</title>
        <authorList>
            <person name="Goeker M."/>
        </authorList>
    </citation>
    <scope>NUCLEOTIDE SEQUENCE [LARGE SCALE GENOMIC DNA]</scope>
    <source>
        <strain evidence="6 7">DSM 26806</strain>
    </source>
</reference>
<keyword evidence="2 5" id="KW-0812">Transmembrane</keyword>
<gene>
    <name evidence="6" type="ORF">J2Z69_003564</name>
</gene>
<evidence type="ECO:0000256" key="1">
    <source>
        <dbReference type="ARBA" id="ARBA00022475"/>
    </source>
</evidence>
<dbReference type="InterPro" id="IPR020912">
    <property type="entry name" value="UPF0295"/>
</dbReference>
<evidence type="ECO:0000256" key="3">
    <source>
        <dbReference type="ARBA" id="ARBA00022989"/>
    </source>
</evidence>
<evidence type="ECO:0008006" key="8">
    <source>
        <dbReference type="Google" id="ProtNLM"/>
    </source>
</evidence>
<dbReference type="Pfam" id="PF11023">
    <property type="entry name" value="DUF2614"/>
    <property type="match status" value="1"/>
</dbReference>
<keyword evidence="3 5" id="KW-1133">Transmembrane helix</keyword>
<organism evidence="6 7">
    <name type="scientific">Paenibacillus shirakamiensis</name>
    <dbReference type="NCBI Taxonomy" id="1265935"/>
    <lineage>
        <taxon>Bacteria</taxon>
        <taxon>Bacillati</taxon>
        <taxon>Bacillota</taxon>
        <taxon>Bacilli</taxon>
        <taxon>Bacillales</taxon>
        <taxon>Paenibacillaceae</taxon>
        <taxon>Paenibacillus</taxon>
    </lineage>
</organism>
<evidence type="ECO:0000313" key="7">
    <source>
        <dbReference type="Proteomes" id="UP001519288"/>
    </source>
</evidence>
<keyword evidence="7" id="KW-1185">Reference proteome</keyword>
<protein>
    <recommendedName>
        <fullName evidence="8">Zinc-ribbon containing domain-containing protein</fullName>
    </recommendedName>
</protein>
<accession>A0ABS4JLA7</accession>
<feature type="transmembrane region" description="Helical" evidence="5">
    <location>
        <begin position="43"/>
        <end position="66"/>
    </location>
</feature>
<dbReference type="Proteomes" id="UP001519288">
    <property type="component" value="Unassembled WGS sequence"/>
</dbReference>